<proteinExistence type="predicted"/>
<dbReference type="Pfam" id="PF08028">
    <property type="entry name" value="Acyl-CoA_dh_2"/>
    <property type="match status" value="1"/>
</dbReference>
<dbReference type="InterPro" id="IPR046373">
    <property type="entry name" value="Acyl-CoA_Oxase/DH_mid-dom_sf"/>
</dbReference>
<dbReference type="RefSeq" id="WP_150031332.1">
    <property type="nucleotide sequence ID" value="NZ_VWSH01000001.1"/>
</dbReference>
<dbReference type="Gene3D" id="2.40.110.10">
    <property type="entry name" value="Butyryl-CoA Dehydrogenase, subunit A, domain 2"/>
    <property type="match status" value="1"/>
</dbReference>
<dbReference type="InterPro" id="IPR037069">
    <property type="entry name" value="AcylCoA_DH/ox_N_sf"/>
</dbReference>
<sequence length="369" mass="41538">MLHPTEIISGQIIDSLRQRAFETEELRSLPKETLDLIYKERWFQVLVPKKSGGLEYTLSQAVQLFEALAYADANVGWCVNLGAGANMFSGYLNEVVSKNIFDHRKTCCAGSGAVRGRAIKTTGGYKLTGRWKYASGANHATHFTANALLLDESGAVLVEEGQPMFRSFIVPKANATNHKNWKAIGLKATSSNDFEINDVFVNDEFVFDLKKPSAFADGTVYHFPFLYLAEINMTSMITGLAMHFMESYEALAKAKKPLHGTVYLSEDDVAQTIFQKASSNFLEARLKMYNLLDSVWDYYERKETPPEDLILDFRKSVNSAAKLSRQLIYELYPLCGLNIVSEQNEMNKIWRDAAVVSQHYLLSPMCEVN</sequence>
<evidence type="ECO:0000256" key="1">
    <source>
        <dbReference type="ARBA" id="ARBA00023002"/>
    </source>
</evidence>
<dbReference type="SUPFAM" id="SSF56645">
    <property type="entry name" value="Acyl-CoA dehydrogenase NM domain-like"/>
    <property type="match status" value="1"/>
</dbReference>
<dbReference type="Proteomes" id="UP000323632">
    <property type="component" value="Unassembled WGS sequence"/>
</dbReference>
<evidence type="ECO:0000259" key="2">
    <source>
        <dbReference type="Pfam" id="PF08028"/>
    </source>
</evidence>
<evidence type="ECO:0000313" key="3">
    <source>
        <dbReference type="EMBL" id="KAA5536755.1"/>
    </source>
</evidence>
<comment type="caution">
    <text evidence="3">The sequence shown here is derived from an EMBL/GenBank/DDBJ whole genome shotgun (WGS) entry which is preliminary data.</text>
</comment>
<name>A0A5M6CUS2_9BACT</name>
<dbReference type="Gene3D" id="1.20.140.10">
    <property type="entry name" value="Butyryl-CoA Dehydrogenase, subunit A, domain 3"/>
    <property type="match status" value="1"/>
</dbReference>
<dbReference type="InterPro" id="IPR013107">
    <property type="entry name" value="Acyl-CoA_DH_C"/>
</dbReference>
<dbReference type="GO" id="GO:0016627">
    <property type="term" value="F:oxidoreductase activity, acting on the CH-CH group of donors"/>
    <property type="evidence" value="ECO:0007669"/>
    <property type="project" value="InterPro"/>
</dbReference>
<gene>
    <name evidence="3" type="ORF">F0919_03540</name>
</gene>
<reference evidence="3 4" key="1">
    <citation type="submission" date="2019-09" db="EMBL/GenBank/DDBJ databases">
        <title>Genome sequence and assembly of Taibaiella sp.</title>
        <authorList>
            <person name="Chhetri G."/>
        </authorList>
    </citation>
    <scope>NUCLEOTIDE SEQUENCE [LARGE SCALE GENOMIC DNA]</scope>
    <source>
        <strain evidence="3 4">KVB11</strain>
    </source>
</reference>
<evidence type="ECO:0000313" key="4">
    <source>
        <dbReference type="Proteomes" id="UP000323632"/>
    </source>
</evidence>
<dbReference type="Gene3D" id="1.10.540.10">
    <property type="entry name" value="Acyl-CoA dehydrogenase/oxidase, N-terminal domain"/>
    <property type="match status" value="1"/>
</dbReference>
<feature type="domain" description="Acyl-CoA dehydrogenase C-terminal" evidence="2">
    <location>
        <begin position="235"/>
        <end position="363"/>
    </location>
</feature>
<dbReference type="AlphaFoldDB" id="A0A5M6CUS2"/>
<dbReference type="InterPro" id="IPR009100">
    <property type="entry name" value="AcylCoA_DH/oxidase_NM_dom_sf"/>
</dbReference>
<organism evidence="3 4">
    <name type="scientific">Taibaiella lutea</name>
    <dbReference type="NCBI Taxonomy" id="2608001"/>
    <lineage>
        <taxon>Bacteria</taxon>
        <taxon>Pseudomonadati</taxon>
        <taxon>Bacteroidota</taxon>
        <taxon>Chitinophagia</taxon>
        <taxon>Chitinophagales</taxon>
        <taxon>Chitinophagaceae</taxon>
        <taxon>Taibaiella</taxon>
    </lineage>
</organism>
<dbReference type="PIRSF" id="PIRSF016578">
    <property type="entry name" value="HsaA"/>
    <property type="match status" value="1"/>
</dbReference>
<keyword evidence="4" id="KW-1185">Reference proteome</keyword>
<dbReference type="EMBL" id="VWSH01000001">
    <property type="protein sequence ID" value="KAA5536755.1"/>
    <property type="molecule type" value="Genomic_DNA"/>
</dbReference>
<keyword evidence="1" id="KW-0560">Oxidoreductase</keyword>
<dbReference type="GO" id="GO:0050660">
    <property type="term" value="F:flavin adenine dinucleotide binding"/>
    <property type="evidence" value="ECO:0007669"/>
    <property type="project" value="InterPro"/>
</dbReference>
<accession>A0A5M6CUS2</accession>
<protein>
    <recommendedName>
        <fullName evidence="2">Acyl-CoA dehydrogenase C-terminal domain-containing protein</fullName>
    </recommendedName>
</protein>